<feature type="signal peptide" evidence="1">
    <location>
        <begin position="1"/>
        <end position="24"/>
    </location>
</feature>
<organism evidence="2 3">
    <name type="scientific">Youxingia wuxianensis</name>
    <dbReference type="NCBI Taxonomy" id="2763678"/>
    <lineage>
        <taxon>Bacteria</taxon>
        <taxon>Bacillati</taxon>
        <taxon>Bacillota</taxon>
        <taxon>Clostridia</taxon>
        <taxon>Eubacteriales</taxon>
        <taxon>Oscillospiraceae</taxon>
        <taxon>Youxingia</taxon>
    </lineage>
</organism>
<evidence type="ECO:0000313" key="2">
    <source>
        <dbReference type="EMBL" id="MBC8584543.1"/>
    </source>
</evidence>
<feature type="chain" id="PRO_5037205828" evidence="1">
    <location>
        <begin position="25"/>
        <end position="415"/>
    </location>
</feature>
<comment type="caution">
    <text evidence="2">The sequence shown here is derived from an EMBL/GenBank/DDBJ whole genome shotgun (WGS) entry which is preliminary data.</text>
</comment>
<dbReference type="RefSeq" id="WP_262394374.1">
    <property type="nucleotide sequence ID" value="NZ_JACRTD010000002.1"/>
</dbReference>
<reference evidence="2" key="1">
    <citation type="submission" date="2020-08" db="EMBL/GenBank/DDBJ databases">
        <title>Genome public.</title>
        <authorList>
            <person name="Liu C."/>
            <person name="Sun Q."/>
        </authorList>
    </citation>
    <scope>NUCLEOTIDE SEQUENCE</scope>
    <source>
        <strain evidence="2">NSJ-64</strain>
    </source>
</reference>
<dbReference type="Gene3D" id="2.60.40.2810">
    <property type="match status" value="1"/>
</dbReference>
<proteinExistence type="predicted"/>
<dbReference type="Proteomes" id="UP000623678">
    <property type="component" value="Unassembled WGS sequence"/>
</dbReference>
<evidence type="ECO:0000313" key="3">
    <source>
        <dbReference type="Proteomes" id="UP000623678"/>
    </source>
</evidence>
<keyword evidence="1" id="KW-0732">Signal</keyword>
<dbReference type="EMBL" id="JACRTD010000002">
    <property type="protein sequence ID" value="MBC8584543.1"/>
    <property type="molecule type" value="Genomic_DNA"/>
</dbReference>
<evidence type="ECO:0000256" key="1">
    <source>
        <dbReference type="SAM" id="SignalP"/>
    </source>
</evidence>
<dbReference type="Pfam" id="PF17963">
    <property type="entry name" value="Big_9"/>
    <property type="match status" value="1"/>
</dbReference>
<dbReference type="AlphaFoldDB" id="A0A926EMB7"/>
<keyword evidence="3" id="KW-1185">Reference proteome</keyword>
<accession>A0A926EMB7</accession>
<gene>
    <name evidence="2" type="ORF">H8705_02995</name>
</gene>
<protein>
    <submittedName>
        <fullName evidence="2">Ig-like domain-containing protein</fullName>
    </submittedName>
</protein>
<name>A0A926EMB7_9FIRM</name>
<sequence>MKRLLLILGCVLTALFSIAPNTLAQELWRPTLAKPKQKQITMTAAKGSEVRFSTQDLERRMGIEENELGGLTITSLPNENQGVLWLGNRPVNQYQSLTREQINQLVFAPAKAETEVSLGFIPLAQDAAATIVNINMTDSYNNPPVLSSQVYETMCETPLAVYLDGYDPEGDAIAIEQCDKPKKGTVQFDGFSMTYAPYPGKSGTDTFTIRAVDQWGNYSKDAQIKIKINKNYTGFRFADMHLNPSEYAAMQLHKNGVMTGEITGNSALFYPKELMKGADFLIHLLAAAGMDKDLPSCINTGLSNDGQIDLWLKPYVKKAMEEGIIKESTFSANDTLLRGQAVMYVSRAAKIEDVKMYSLRLGDLDKTPAWAIPYYMNLAAYKMLDLPDNQANATGSLTRQYSADLLWQLYKYCHK</sequence>